<name>A0ABV8XJC0_9DEIO</name>
<dbReference type="RefSeq" id="WP_380035560.1">
    <property type="nucleotide sequence ID" value="NZ_JBHSEH010000004.1"/>
</dbReference>
<evidence type="ECO:0000313" key="2">
    <source>
        <dbReference type="EMBL" id="MFC4424883.1"/>
    </source>
</evidence>
<reference evidence="3" key="1">
    <citation type="journal article" date="2019" name="Int. J. Syst. Evol. Microbiol.">
        <title>The Global Catalogue of Microorganisms (GCM) 10K type strain sequencing project: providing services to taxonomists for standard genome sequencing and annotation.</title>
        <authorList>
            <consortium name="The Broad Institute Genomics Platform"/>
            <consortium name="The Broad Institute Genome Sequencing Center for Infectious Disease"/>
            <person name="Wu L."/>
            <person name="Ma J."/>
        </authorList>
    </citation>
    <scope>NUCLEOTIDE SEQUENCE [LARGE SCALE GENOMIC DNA]</scope>
    <source>
        <strain evidence="3">CCUG 56029</strain>
    </source>
</reference>
<protein>
    <submittedName>
        <fullName evidence="2">Uncharacterized protein</fullName>
    </submittedName>
</protein>
<comment type="caution">
    <text evidence="2">The sequence shown here is derived from an EMBL/GenBank/DDBJ whole genome shotgun (WGS) entry which is preliminary data.</text>
</comment>
<dbReference type="Proteomes" id="UP001595998">
    <property type="component" value="Unassembled WGS sequence"/>
</dbReference>
<keyword evidence="3" id="KW-1185">Reference proteome</keyword>
<feature type="region of interest" description="Disordered" evidence="1">
    <location>
        <begin position="73"/>
        <end position="97"/>
    </location>
</feature>
<proteinExistence type="predicted"/>
<sequence length="97" mass="10609">MPHAAFPFVLGRGIEGDKDIPLHGPLHQHHVGDLLVKVQANYATTNVEEDRTQPAGLNPISLVIQQTVIRSSQRTGDLARQMGTARRSTDPFSRTTA</sequence>
<evidence type="ECO:0000313" key="3">
    <source>
        <dbReference type="Proteomes" id="UP001595998"/>
    </source>
</evidence>
<evidence type="ECO:0000256" key="1">
    <source>
        <dbReference type="SAM" id="MobiDB-lite"/>
    </source>
</evidence>
<dbReference type="EMBL" id="JBHSEH010000004">
    <property type="protein sequence ID" value="MFC4424883.1"/>
    <property type="molecule type" value="Genomic_DNA"/>
</dbReference>
<organism evidence="2 3">
    <name type="scientific">Deinococcus navajonensis</name>
    <dbReference type="NCBI Taxonomy" id="309884"/>
    <lineage>
        <taxon>Bacteria</taxon>
        <taxon>Thermotogati</taxon>
        <taxon>Deinococcota</taxon>
        <taxon>Deinococci</taxon>
        <taxon>Deinococcales</taxon>
        <taxon>Deinococcaceae</taxon>
        <taxon>Deinococcus</taxon>
    </lineage>
</organism>
<accession>A0ABV8XJC0</accession>
<gene>
    <name evidence="2" type="ORF">ACFOZ9_01580</name>
</gene>